<feature type="compositionally biased region" description="Basic and acidic residues" evidence="1">
    <location>
        <begin position="683"/>
        <end position="705"/>
    </location>
</feature>
<dbReference type="CTD" id="57481"/>
<keyword evidence="4" id="KW-1185">Reference proteome</keyword>
<feature type="compositionally biased region" description="Polar residues" evidence="1">
    <location>
        <begin position="55"/>
        <end position="74"/>
    </location>
</feature>
<dbReference type="PANTHER" id="PTHR47743">
    <property type="entry name" value="KIAA1210 / KIAA1211 FAMILY MEMBER"/>
    <property type="match status" value="1"/>
</dbReference>
<feature type="compositionally biased region" description="Polar residues" evidence="1">
    <location>
        <begin position="733"/>
        <end position="753"/>
    </location>
</feature>
<dbReference type="RefSeq" id="XP_051683297.1">
    <property type="nucleotide sequence ID" value="XM_051827337.2"/>
</dbReference>
<evidence type="ECO:0000313" key="4">
    <source>
        <dbReference type="Proteomes" id="UP000001811"/>
    </source>
</evidence>
<feature type="compositionally biased region" description="Acidic residues" evidence="1">
    <location>
        <begin position="586"/>
        <end position="596"/>
    </location>
</feature>
<dbReference type="Ensembl" id="ENSOCUT00000015863.3">
    <property type="protein sequence ID" value="ENSOCUP00000013627.3"/>
    <property type="gene ID" value="ENSOCUG00000015860.3"/>
</dbReference>
<dbReference type="Proteomes" id="UP000001811">
    <property type="component" value="Chromosome X"/>
</dbReference>
<evidence type="ECO:0000256" key="1">
    <source>
        <dbReference type="SAM" id="MobiDB-lite"/>
    </source>
</evidence>
<feature type="region of interest" description="Disordered" evidence="1">
    <location>
        <begin position="1598"/>
        <end position="1622"/>
    </location>
</feature>
<feature type="compositionally biased region" description="Basic and acidic residues" evidence="1">
    <location>
        <begin position="1251"/>
        <end position="1261"/>
    </location>
</feature>
<feature type="region of interest" description="Disordered" evidence="1">
    <location>
        <begin position="1429"/>
        <end position="1564"/>
    </location>
</feature>
<feature type="compositionally biased region" description="Low complexity" evidence="1">
    <location>
        <begin position="1007"/>
        <end position="1017"/>
    </location>
</feature>
<dbReference type="Pfam" id="PF15262">
    <property type="entry name" value="DUF4592"/>
    <property type="match status" value="1"/>
</dbReference>
<feature type="compositionally biased region" description="Low complexity" evidence="1">
    <location>
        <begin position="759"/>
        <end position="771"/>
    </location>
</feature>
<dbReference type="InterPro" id="IPR026713">
    <property type="entry name" value="CRACD-like"/>
</dbReference>
<feature type="region of interest" description="Disordered" evidence="1">
    <location>
        <begin position="36"/>
        <end position="84"/>
    </location>
</feature>
<dbReference type="GeneID" id="100353057"/>
<dbReference type="STRING" id="9986.ENSOCUP00000013627"/>
<dbReference type="OrthoDB" id="8869651at2759"/>
<evidence type="ECO:0000259" key="2">
    <source>
        <dbReference type="Pfam" id="PF15262"/>
    </source>
</evidence>
<sequence length="1651" mass="177750">MAGSVNEVSGSLDVLESSEEGKKKSKFKAFKSFFGKKKKKDSEDVQGAKLLKTSIPDNINTSSLKPAHGSQQVQPRPKSSMGNKAISHDSIFLLDPQSERPASKMFTSMERQKGRLMQRSYVYRTLPRTGTSVRGTMSGVMFGAVPRHMPKSGIWVAGSRITEVPPLPPRQPSISPSLIRSDIFSDEFKEISVDDEPVDSSQTKASSYKILALKKNFTESSSVPDLTQSLAAFASITSPGNTQKFSDFPTPATSQSCLDSSAARHKMTLNPRKQKKNFQATVKAKQEEPSFLLVTEEEKSMRKPKDADQKLNKDSEEPTSQKQNNETEIYDKTTEQAPNTDASGNLGGMTAVRGRCRRVGANALGMSECGSKGRSSVQSSKGHGLGDGAGSLPTDKTAKDCSFWNLHLQTKVTEQLTTPQVETATAQKLLSDEGDMGGSNDDVHFQAENTSAPQPLPENMEASMASGPPSYHEHTVSAAKKLRARALASPGMESSSARPEEAIHSVAEAAQVIREPSQIQSAEGSKMQPAQDVPAAFKGEPPGNIIQAFIVSEISGMIGEAEEIIFSERLPPLRLSTFLGQHEAEEVLSESENDSEDGSRSEEQVIPAHSRSRLGKPEAKETSDSESGTQEQSNSEELAASGCSPPSLGKFEDKPKVFPKSKHSVMQLSRSGKQQAPSYPSRPFEECQVEKVPRGSSGRAEKYSSAEDLNSLEGQLPIRPRAQALRKPRDQAEVSSVPKNTAEGSGSAEQTLPTGRPVLPQQLSSSPLSSSTEQGISEESVSPPNPYQPSEGPNSEHHVSVNPKGVATDWGISMEPLPPRMSSKRSVRPKAEQQVPSRAEVTATGEVVSPEALSPKRASQPLLKSVVEQEDSSGSKRSAGEKDSVELRPPELLSQPLIKPQDQQDVLSGSEAIADETGLAVALLLPEDSPQSSTTPQVQGIVSESAAAKEDVCGELSPPGCPPQASVRPSSQLQKIVGSASASAQWEATASRHSQQAPGSPAFEQVSAGSESAAAEGRMSVELESPRPHAQPPAKAASAEGVAPEGGVSAELLLSGHASPSTVTHDVQKMATGPQSAAVEGRMSGEAVPPKCSTQLSVKSKVQEISSRLTNTTKVEKSLLASHPSRSFVKFMAQQIFSEDSAPKESSCTDPPPPKHPSKSLLRPKMDHKVFSDREQADPGGGRSSKTLPLKHSVKSVGRPKDLQEVPSSSEHVPVKRSTAEEQLPRRQNAPALGKFECQQEVPCVSESSPEEWRPSRESLPPRRAPQALNGSQLQPQTCPAGSVDGPVRRSSPQEHLQPRNPLPPFGDSEYEQQVLSNSTSATTKGTILEGNSGRESLPKGSVFPNKTKQHSAGSEDLMTVTTKPRKFTLAPASKTPVSGGTYSKREGLESGDGNNDNRSNVTTNEAGVEKCFGVQLRRLPSSRKYKSTKLDNFAQLPPLPSGPIPFSEGREQRMRRRASRGLLDTAETTTTIPELEGKQLSEPKSEAVAQKQPAYKTPGKHPGQQSDSAISEPAWITMAKQKQKGFQTPVPMRPSKFKDRTGAEAATKEPVYVGADPENDNQSRKIFTSNVHRQKMAQMKLIKSAVLEDQKILHIPAKQKETKESSTFPAKSHQPVELAEPVEPAELVQPVEPVWFSMAKKKSKAWSHKT</sequence>
<feature type="compositionally biased region" description="Polar residues" evidence="1">
    <location>
        <begin position="318"/>
        <end position="327"/>
    </location>
</feature>
<dbReference type="PANTHER" id="PTHR47743:SF2">
    <property type="entry name" value="ACROSOMAL PROTEIN KIAA1210"/>
    <property type="match status" value="1"/>
</dbReference>
<feature type="compositionally biased region" description="Polar residues" evidence="1">
    <location>
        <begin position="1312"/>
        <end position="1326"/>
    </location>
</feature>
<dbReference type="RefSeq" id="XP_002720259.1">
    <property type="nucleotide sequence ID" value="XM_002720213.4"/>
</dbReference>
<feature type="compositionally biased region" description="Polar residues" evidence="1">
    <location>
        <begin position="772"/>
        <end position="782"/>
    </location>
</feature>
<feature type="compositionally biased region" description="Polar residues" evidence="1">
    <location>
        <begin position="967"/>
        <end position="998"/>
    </location>
</feature>
<feature type="compositionally biased region" description="Polar residues" evidence="1">
    <location>
        <begin position="1269"/>
        <end position="1280"/>
    </location>
</feature>
<accession>G1TAD9</accession>
<dbReference type="InParanoid" id="G1TAD9"/>
<feature type="region of interest" description="Disordered" evidence="1">
    <location>
        <begin position="365"/>
        <end position="392"/>
    </location>
</feature>
<evidence type="ECO:0000313" key="3">
    <source>
        <dbReference type="Ensembl" id="ENSOCUP00000013627.3"/>
    </source>
</evidence>
<protein>
    <recommendedName>
        <fullName evidence="2">DUF4592 domain-containing protein</fullName>
    </recommendedName>
</protein>
<feature type="compositionally biased region" description="Basic and acidic residues" evidence="1">
    <location>
        <begin position="296"/>
        <end position="316"/>
    </location>
</feature>
<gene>
    <name evidence="3" type="primary">KIAA1210</name>
</gene>
<feature type="compositionally biased region" description="Polar residues" evidence="1">
    <location>
        <begin position="1393"/>
        <end position="1406"/>
    </location>
</feature>
<dbReference type="FunCoup" id="G1TAD9">
    <property type="interactions" value="6"/>
</dbReference>
<name>G1TAD9_RABIT</name>
<dbReference type="InterPro" id="IPR028030">
    <property type="entry name" value="DUF4592"/>
</dbReference>
<feature type="compositionally biased region" description="Polar residues" evidence="1">
    <location>
        <begin position="625"/>
        <end position="636"/>
    </location>
</feature>
<dbReference type="EMBL" id="AAGW02041608">
    <property type="status" value="NOT_ANNOTATED_CDS"/>
    <property type="molecule type" value="Genomic_DNA"/>
</dbReference>
<feature type="compositionally biased region" description="Polar residues" evidence="1">
    <location>
        <begin position="664"/>
        <end position="678"/>
    </location>
</feature>
<feature type="region of interest" description="Disordered" evidence="1">
    <location>
        <begin position="1139"/>
        <end position="1408"/>
    </location>
</feature>
<feature type="region of interest" description="Disordered" evidence="1">
    <location>
        <begin position="1"/>
        <end position="23"/>
    </location>
</feature>
<feature type="compositionally biased region" description="Basic and acidic residues" evidence="1">
    <location>
        <begin position="1476"/>
        <end position="1486"/>
    </location>
</feature>
<reference evidence="3 4" key="1">
    <citation type="journal article" date="2011" name="Nature">
        <title>A high-resolution map of human evolutionary constraint using 29 mammals.</title>
        <authorList>
            <person name="Lindblad-Toh K."/>
            <person name="Garber M."/>
            <person name="Zuk O."/>
            <person name="Lin M.F."/>
            <person name="Parker B.J."/>
            <person name="Washietl S."/>
            <person name="Kheradpour P."/>
            <person name="Ernst J."/>
            <person name="Jordan G."/>
            <person name="Mauceli E."/>
            <person name="Ward L.D."/>
            <person name="Lowe C.B."/>
            <person name="Holloway A.K."/>
            <person name="Clamp M."/>
            <person name="Gnerre S."/>
            <person name="Alfoldi J."/>
            <person name="Beal K."/>
            <person name="Chang J."/>
            <person name="Clawson H."/>
            <person name="Cuff J."/>
            <person name="Di Palma F."/>
            <person name="Fitzgerald S."/>
            <person name="Flicek P."/>
            <person name="Guttman M."/>
            <person name="Hubisz M.J."/>
            <person name="Jaffe D.B."/>
            <person name="Jungreis I."/>
            <person name="Kent W.J."/>
            <person name="Kostka D."/>
            <person name="Lara M."/>
            <person name="Martins A.L."/>
            <person name="Massingham T."/>
            <person name="Moltke I."/>
            <person name="Raney B.J."/>
            <person name="Rasmussen M.D."/>
            <person name="Robinson J."/>
            <person name="Stark A."/>
            <person name="Vilella A.J."/>
            <person name="Wen J."/>
            <person name="Xie X."/>
            <person name="Zody M.C."/>
            <person name="Baldwin J."/>
            <person name="Bloom T."/>
            <person name="Chin C.W."/>
            <person name="Heiman D."/>
            <person name="Nicol R."/>
            <person name="Nusbaum C."/>
            <person name="Young S."/>
            <person name="Wilkinson J."/>
            <person name="Worley K.C."/>
            <person name="Kovar C.L."/>
            <person name="Muzny D.M."/>
            <person name="Gibbs R.A."/>
            <person name="Cree A."/>
            <person name="Dihn H.H."/>
            <person name="Fowler G."/>
            <person name="Jhangiani S."/>
            <person name="Joshi V."/>
            <person name="Lee S."/>
            <person name="Lewis L.R."/>
            <person name="Nazareth L.V."/>
            <person name="Okwuonu G."/>
            <person name="Santibanez J."/>
            <person name="Warren W.C."/>
            <person name="Mardis E.R."/>
            <person name="Weinstock G.M."/>
            <person name="Wilson R.K."/>
            <person name="Delehaunty K."/>
            <person name="Dooling D."/>
            <person name="Fronik C."/>
            <person name="Fulton L."/>
            <person name="Fulton B."/>
            <person name="Graves T."/>
            <person name="Minx P."/>
            <person name="Sodergren E."/>
            <person name="Birney E."/>
            <person name="Margulies E.H."/>
            <person name="Herrero J."/>
            <person name="Green E.D."/>
            <person name="Haussler D."/>
            <person name="Siepel A."/>
            <person name="Goldman N."/>
            <person name="Pollard K.S."/>
            <person name="Pedersen J.S."/>
            <person name="Lander E.S."/>
            <person name="Kellis M."/>
        </authorList>
    </citation>
    <scope>NUCLEOTIDE SEQUENCE [LARGE SCALE GENOMIC DNA]</scope>
    <source>
        <strain evidence="3 4">Thorbecke inbred</strain>
    </source>
</reference>
<dbReference type="Bgee" id="ENSOCUG00000015860">
    <property type="expression patterns" value="Expressed in testis and 1 other cell type or tissue"/>
</dbReference>
<dbReference type="HOGENOM" id="CLU_002901_0_0_1"/>
<dbReference type="GeneTree" id="ENSGT00940000164744"/>
<feature type="region of interest" description="Disordered" evidence="1">
    <location>
        <begin position="289"/>
        <end position="349"/>
    </location>
</feature>
<dbReference type="eggNOG" id="ENOG502QXCA">
    <property type="taxonomic scope" value="Eukaryota"/>
</dbReference>
<dbReference type="RefSeq" id="XP_008271148.1">
    <property type="nucleotide sequence ID" value="XM_008272926.4"/>
</dbReference>
<feature type="compositionally biased region" description="Basic and acidic residues" evidence="1">
    <location>
        <begin position="1164"/>
        <end position="1177"/>
    </location>
</feature>
<proteinExistence type="predicted"/>
<feature type="region of interest" description="Disordered" evidence="1">
    <location>
        <begin position="950"/>
        <end position="1100"/>
    </location>
</feature>
<feature type="region of interest" description="Disordered" evidence="1">
    <location>
        <begin position="584"/>
        <end position="908"/>
    </location>
</feature>
<reference evidence="3" key="2">
    <citation type="submission" date="2025-08" db="UniProtKB">
        <authorList>
            <consortium name="Ensembl"/>
        </authorList>
    </citation>
    <scope>IDENTIFICATION</scope>
    <source>
        <strain evidence="3">Thorbecke</strain>
    </source>
</reference>
<reference evidence="3" key="3">
    <citation type="submission" date="2025-09" db="UniProtKB">
        <authorList>
            <consortium name="Ensembl"/>
        </authorList>
    </citation>
    <scope>IDENTIFICATION</scope>
    <source>
        <strain evidence="3">Thorbecke</strain>
    </source>
</reference>
<organism evidence="3 4">
    <name type="scientific">Oryctolagus cuniculus</name>
    <name type="common">Rabbit</name>
    <dbReference type="NCBI Taxonomy" id="9986"/>
    <lineage>
        <taxon>Eukaryota</taxon>
        <taxon>Metazoa</taxon>
        <taxon>Chordata</taxon>
        <taxon>Craniata</taxon>
        <taxon>Vertebrata</taxon>
        <taxon>Euteleostomi</taxon>
        <taxon>Mammalia</taxon>
        <taxon>Eutheria</taxon>
        <taxon>Euarchontoglires</taxon>
        <taxon>Glires</taxon>
        <taxon>Lagomorpha</taxon>
        <taxon>Leporidae</taxon>
        <taxon>Oryctolagus</taxon>
    </lineage>
</organism>
<dbReference type="KEGG" id="ocu:100353057"/>
<feature type="compositionally biased region" description="Basic and acidic residues" evidence="1">
    <location>
        <begin position="878"/>
        <end position="889"/>
    </location>
</feature>
<feature type="domain" description="DUF4592" evidence="2">
    <location>
        <begin position="202"/>
        <end position="277"/>
    </location>
</feature>